<dbReference type="AlphaFoldDB" id="A0A7J9F450"/>
<reference evidence="1 2" key="1">
    <citation type="journal article" date="2019" name="Genome Biol. Evol.">
        <title>Insights into the evolution of the New World diploid cottons (Gossypium, subgenus Houzingenia) based on genome sequencing.</title>
        <authorList>
            <person name="Grover C.E."/>
            <person name="Arick M.A. 2nd"/>
            <person name="Thrash A."/>
            <person name="Conover J.L."/>
            <person name="Sanders W.S."/>
            <person name="Peterson D.G."/>
            <person name="Frelichowski J.E."/>
            <person name="Scheffler J.A."/>
            <person name="Scheffler B.E."/>
            <person name="Wendel J.F."/>
        </authorList>
    </citation>
    <scope>NUCLEOTIDE SEQUENCE [LARGE SCALE GENOMIC DNA]</scope>
    <source>
        <strain evidence="1">8</strain>
        <tissue evidence="1">Leaf</tissue>
    </source>
</reference>
<name>A0A7J9F450_9ROSI</name>
<dbReference type="Proteomes" id="UP000593568">
    <property type="component" value="Unassembled WGS sequence"/>
</dbReference>
<keyword evidence="2" id="KW-1185">Reference proteome</keyword>
<proteinExistence type="predicted"/>
<sequence>MIHHRSFDLFHYTAREIRFVVVASIFLITMSGKSDSPSQLQYVPLHCQGSSTAPLRK</sequence>
<accession>A0A7J9F450</accession>
<comment type="caution">
    <text evidence="1">The sequence shown here is derived from an EMBL/GenBank/DDBJ whole genome shotgun (WGS) entry which is preliminary data.</text>
</comment>
<evidence type="ECO:0000313" key="2">
    <source>
        <dbReference type="Proteomes" id="UP000593568"/>
    </source>
</evidence>
<protein>
    <submittedName>
        <fullName evidence="1">Uncharacterized protein</fullName>
    </submittedName>
</protein>
<evidence type="ECO:0000313" key="1">
    <source>
        <dbReference type="EMBL" id="MBA0780050.1"/>
    </source>
</evidence>
<organism evidence="1 2">
    <name type="scientific">Gossypium trilobum</name>
    <dbReference type="NCBI Taxonomy" id="34281"/>
    <lineage>
        <taxon>Eukaryota</taxon>
        <taxon>Viridiplantae</taxon>
        <taxon>Streptophyta</taxon>
        <taxon>Embryophyta</taxon>
        <taxon>Tracheophyta</taxon>
        <taxon>Spermatophyta</taxon>
        <taxon>Magnoliopsida</taxon>
        <taxon>eudicotyledons</taxon>
        <taxon>Gunneridae</taxon>
        <taxon>Pentapetalae</taxon>
        <taxon>rosids</taxon>
        <taxon>malvids</taxon>
        <taxon>Malvales</taxon>
        <taxon>Malvaceae</taxon>
        <taxon>Malvoideae</taxon>
        <taxon>Gossypium</taxon>
    </lineage>
</organism>
<dbReference type="EMBL" id="JABEZW010000011">
    <property type="protein sequence ID" value="MBA0780050.1"/>
    <property type="molecule type" value="Genomic_DNA"/>
</dbReference>
<gene>
    <name evidence="1" type="ORF">Gotri_004193</name>
</gene>